<dbReference type="OrthoDB" id="6336502at2"/>
<dbReference type="InterPro" id="IPR012902">
    <property type="entry name" value="N_methyl_site"/>
</dbReference>
<protein>
    <recommendedName>
        <fullName evidence="3">Prepilin-type N-terminal cleavage/methylation domain-containing protein</fullName>
    </recommendedName>
</protein>
<dbReference type="Pfam" id="PF07963">
    <property type="entry name" value="N_methyl"/>
    <property type="match status" value="1"/>
</dbReference>
<reference evidence="1 2" key="1">
    <citation type="submission" date="2018-11" db="EMBL/GenBank/DDBJ databases">
        <authorList>
            <person name="Ye M.-Q."/>
            <person name="Du Z.-J."/>
        </authorList>
    </citation>
    <scope>NUCLEOTIDE SEQUENCE [LARGE SCALE GENOMIC DNA]</scope>
    <source>
        <strain evidence="1 2">U0105</strain>
    </source>
</reference>
<dbReference type="EMBL" id="RPOK01000004">
    <property type="protein sequence ID" value="RPJ65616.1"/>
    <property type="molecule type" value="Genomic_DNA"/>
</dbReference>
<keyword evidence="2" id="KW-1185">Reference proteome</keyword>
<proteinExistence type="predicted"/>
<sequence length="171" mass="18284">MKKRLGITLIELLLVLALLSLMMLLSGPGLSHLRNVLTHKASANAVEHFLNQARTLSMSNGKPVTVVLEPQTWCLGATVDPSCSCLPPSDCLINNTPYVINKKYDSAITMSSSTLIKGDRILFDSPLGTAYGFNGSFLLTSPVATTRTVISALGRTRTCLVNGNLSGFAQC</sequence>
<dbReference type="AlphaFoldDB" id="A0A3N5XZV3"/>
<gene>
    <name evidence="1" type="ORF">DRW07_12380</name>
</gene>
<evidence type="ECO:0000313" key="2">
    <source>
        <dbReference type="Proteomes" id="UP000275281"/>
    </source>
</evidence>
<evidence type="ECO:0000313" key="1">
    <source>
        <dbReference type="EMBL" id="RPJ65616.1"/>
    </source>
</evidence>
<accession>A0A3N5XZV3</accession>
<name>A0A3N5XZV3_9ALTE</name>
<dbReference type="SUPFAM" id="SSF54523">
    <property type="entry name" value="Pili subunits"/>
    <property type="match status" value="1"/>
</dbReference>
<dbReference type="RefSeq" id="WP_124028248.1">
    <property type="nucleotide sequence ID" value="NZ_JBHRSN010000007.1"/>
</dbReference>
<organism evidence="1 2">
    <name type="scientific">Alteromonas sediminis</name>
    <dbReference type="NCBI Taxonomy" id="2259342"/>
    <lineage>
        <taxon>Bacteria</taxon>
        <taxon>Pseudomonadati</taxon>
        <taxon>Pseudomonadota</taxon>
        <taxon>Gammaproteobacteria</taxon>
        <taxon>Alteromonadales</taxon>
        <taxon>Alteromonadaceae</taxon>
        <taxon>Alteromonas/Salinimonas group</taxon>
        <taxon>Alteromonas</taxon>
    </lineage>
</organism>
<comment type="caution">
    <text evidence="1">The sequence shown here is derived from an EMBL/GenBank/DDBJ whole genome shotgun (WGS) entry which is preliminary data.</text>
</comment>
<dbReference type="InterPro" id="IPR045584">
    <property type="entry name" value="Pilin-like"/>
</dbReference>
<dbReference type="Gene3D" id="3.55.40.10">
    <property type="entry name" value="minor pseudopilin epsh domain"/>
    <property type="match status" value="1"/>
</dbReference>
<evidence type="ECO:0008006" key="3">
    <source>
        <dbReference type="Google" id="ProtNLM"/>
    </source>
</evidence>
<dbReference type="Proteomes" id="UP000275281">
    <property type="component" value="Unassembled WGS sequence"/>
</dbReference>